<feature type="region of interest" description="Disordered" evidence="1">
    <location>
        <begin position="464"/>
        <end position="489"/>
    </location>
</feature>
<protein>
    <submittedName>
        <fullName evidence="2">Uncharacterized protein</fullName>
    </submittedName>
</protein>
<feature type="region of interest" description="Disordered" evidence="1">
    <location>
        <begin position="180"/>
        <end position="239"/>
    </location>
</feature>
<keyword evidence="3" id="KW-1185">Reference proteome</keyword>
<feature type="compositionally biased region" description="Basic and acidic residues" evidence="1">
    <location>
        <begin position="108"/>
        <end position="133"/>
    </location>
</feature>
<sequence>MKPMLMNVNGENIPLPNRFTFDIRPRCFKSDNSNDSSSSPTFGELKRVLDPRILSGKISSDWLTINRELPDDIQALLNTIRELPTSDAPSRKPENCPYDASLSSNRPQDLKDSTGASERSETKPRDDEEERFRNMINRLQKRLPTPSLVKPRVPSTKLQPADPAILSAKLKDGAVFENTQLNQVTEPHPERKGKFSDSGYASGSNPSCIVHYSTSESSRDFQDDPAAATKRSLEAQSATKKLNPAAAEFRISTDSVHLPVLSPKKLSRGPLTSLLFNPTPDVAVAGALPSLDRLQTAQTRQDIGIAVDMLQVQQPSPVKSGMKAKQRKASQVSPTQQPCLPPIQHFYNPALSDVNSMALTHPSLSLQPQKPNAALSFSPTPWIGGPGLGNFGTFPPLTAPSMAVPQFNMQSPDMAATLGTGTFLPSMRPPIPPFASAPISGLGSMYPQAAVPAMPPVQPSIPLTGAGQQAQPGSKVDRPYFPVTTKPRVPDPIKQQQYEEYLEWRKANEPGYHIKCKIRQANRVVRQHQYQAEAPKLEEPGISLAWKAIAEKAKAVVGAAEARRAAEKKSKQNSVVEEFKAKIIERVMGSSETKDDKEDSEKKMEDEQAVEKEAEKATEDKVMAEKITEKTTDKTAEKTEEVKEGVKV</sequence>
<evidence type="ECO:0000256" key="1">
    <source>
        <dbReference type="SAM" id="MobiDB-lite"/>
    </source>
</evidence>
<dbReference type="RefSeq" id="XP_062696659.1">
    <property type="nucleotide sequence ID" value="XM_062841590.1"/>
</dbReference>
<feature type="compositionally biased region" description="Basic and acidic residues" evidence="1">
    <location>
        <begin position="592"/>
        <end position="648"/>
    </location>
</feature>
<dbReference type="GeneID" id="87879212"/>
<gene>
    <name evidence="2" type="ORF">B0T23DRAFT_6479</name>
</gene>
<proteinExistence type="predicted"/>
<evidence type="ECO:0000313" key="3">
    <source>
        <dbReference type="Proteomes" id="UP001285908"/>
    </source>
</evidence>
<name>A0AAJ0IF43_9PEZI</name>
<dbReference type="AlphaFoldDB" id="A0AAJ0IF43"/>
<evidence type="ECO:0000313" key="2">
    <source>
        <dbReference type="EMBL" id="KAK3499026.1"/>
    </source>
</evidence>
<feature type="region of interest" description="Disordered" evidence="1">
    <location>
        <begin position="586"/>
        <end position="648"/>
    </location>
</feature>
<comment type="caution">
    <text evidence="2">The sequence shown here is derived from an EMBL/GenBank/DDBJ whole genome shotgun (WGS) entry which is preliminary data.</text>
</comment>
<organism evidence="2 3">
    <name type="scientific">Neurospora hispaniola</name>
    <dbReference type="NCBI Taxonomy" id="588809"/>
    <lineage>
        <taxon>Eukaryota</taxon>
        <taxon>Fungi</taxon>
        <taxon>Dikarya</taxon>
        <taxon>Ascomycota</taxon>
        <taxon>Pezizomycotina</taxon>
        <taxon>Sordariomycetes</taxon>
        <taxon>Sordariomycetidae</taxon>
        <taxon>Sordariales</taxon>
        <taxon>Sordariaceae</taxon>
        <taxon>Neurospora</taxon>
    </lineage>
</organism>
<dbReference type="Proteomes" id="UP001285908">
    <property type="component" value="Unassembled WGS sequence"/>
</dbReference>
<dbReference type="EMBL" id="JAULSX010000001">
    <property type="protein sequence ID" value="KAK3499026.1"/>
    <property type="molecule type" value="Genomic_DNA"/>
</dbReference>
<accession>A0AAJ0IF43</accession>
<reference evidence="2 3" key="1">
    <citation type="journal article" date="2023" name="Mol. Phylogenet. Evol.">
        <title>Genome-scale phylogeny and comparative genomics of the fungal order Sordariales.</title>
        <authorList>
            <person name="Hensen N."/>
            <person name="Bonometti L."/>
            <person name="Westerberg I."/>
            <person name="Brannstrom I.O."/>
            <person name="Guillou S."/>
            <person name="Cros-Aarteil S."/>
            <person name="Calhoun S."/>
            <person name="Haridas S."/>
            <person name="Kuo A."/>
            <person name="Mondo S."/>
            <person name="Pangilinan J."/>
            <person name="Riley R."/>
            <person name="LaButti K."/>
            <person name="Andreopoulos B."/>
            <person name="Lipzen A."/>
            <person name="Chen C."/>
            <person name="Yan M."/>
            <person name="Daum C."/>
            <person name="Ng V."/>
            <person name="Clum A."/>
            <person name="Steindorff A."/>
            <person name="Ohm R.A."/>
            <person name="Martin F."/>
            <person name="Silar P."/>
            <person name="Natvig D.O."/>
            <person name="Lalanne C."/>
            <person name="Gautier V."/>
            <person name="Ament-Velasquez S.L."/>
            <person name="Kruys A."/>
            <person name="Hutchinson M.I."/>
            <person name="Powell A.J."/>
            <person name="Barry K."/>
            <person name="Miller A.N."/>
            <person name="Grigoriev I.V."/>
            <person name="Debuchy R."/>
            <person name="Gladieux P."/>
            <person name="Hiltunen Thoren M."/>
            <person name="Johannesson H."/>
        </authorList>
    </citation>
    <scope>NUCLEOTIDE SEQUENCE [LARGE SCALE GENOMIC DNA]</scope>
    <source>
        <strain evidence="2 3">FGSC 10403</strain>
    </source>
</reference>
<feature type="compositionally biased region" description="Polar residues" evidence="1">
    <location>
        <begin position="199"/>
        <end position="216"/>
    </location>
</feature>
<feature type="region of interest" description="Disordered" evidence="1">
    <location>
        <begin position="84"/>
        <end position="161"/>
    </location>
</feature>